<dbReference type="PANTHER" id="PTHR43293">
    <property type="entry name" value="ACETATE COA-TRANSFERASE YDIF"/>
    <property type="match status" value="1"/>
</dbReference>
<dbReference type="Gene3D" id="3.40.1080.10">
    <property type="entry name" value="Glutaconate Coenzyme A-transferase"/>
    <property type="match status" value="1"/>
</dbReference>
<dbReference type="RefSeq" id="WP_231487661.1">
    <property type="nucleotide sequence ID" value="NZ_CP006577.1"/>
</dbReference>
<dbReference type="GeneID" id="24794805"/>
<dbReference type="SMART" id="SM00882">
    <property type="entry name" value="CoA_trans"/>
    <property type="match status" value="1"/>
</dbReference>
<dbReference type="GO" id="GO:0018730">
    <property type="term" value="F:glutaconate CoA-transferase activity"/>
    <property type="evidence" value="ECO:0007669"/>
    <property type="project" value="UniProtKB-EC"/>
</dbReference>
<dbReference type="Gene3D" id="3.30.30.40">
    <property type="match status" value="1"/>
</dbReference>
<evidence type="ECO:0000313" key="1">
    <source>
        <dbReference type="EMBL" id="AIG98073.1"/>
    </source>
</evidence>
<dbReference type="EMBL" id="CP006577">
    <property type="protein sequence ID" value="AIG98073.1"/>
    <property type="molecule type" value="Genomic_DNA"/>
</dbReference>
<dbReference type="Proteomes" id="UP000028501">
    <property type="component" value="Chromosome"/>
</dbReference>
<evidence type="ECO:0000313" key="2">
    <source>
        <dbReference type="Proteomes" id="UP000028501"/>
    </source>
</evidence>
<dbReference type="PANTHER" id="PTHR43293:SF3">
    <property type="entry name" value="CHOLESTEROL RING-CLEAVING HYDROLASE IPDB SUBUNIT"/>
    <property type="match status" value="1"/>
</dbReference>
<accession>A0A075WKK7</accession>
<proteinExistence type="predicted"/>
<keyword evidence="1" id="KW-0808">Transferase</keyword>
<protein>
    <submittedName>
        <fullName evidence="1">Acyl CoA:acetate/3-ketoacid CoA transferase, alpha subunit</fullName>
        <ecNumber evidence="1">2.8.3.12</ecNumber>
    </submittedName>
</protein>
<dbReference type="InterPro" id="IPR004165">
    <property type="entry name" value="CoA_trans_fam_I"/>
</dbReference>
<organism evidence="1 2">
    <name type="scientific">Archaeoglobus fulgidus DSM 8774</name>
    <dbReference type="NCBI Taxonomy" id="1344584"/>
    <lineage>
        <taxon>Archaea</taxon>
        <taxon>Methanobacteriati</taxon>
        <taxon>Methanobacteriota</taxon>
        <taxon>Archaeoglobi</taxon>
        <taxon>Archaeoglobales</taxon>
        <taxon>Archaeoglobaceae</taxon>
        <taxon>Archaeoglobus</taxon>
    </lineage>
</organism>
<dbReference type="SUPFAM" id="SSF100950">
    <property type="entry name" value="NagB/RpiA/CoA transferase-like"/>
    <property type="match status" value="1"/>
</dbReference>
<name>A0A075WKK7_ARCFL</name>
<dbReference type="EC" id="2.8.3.12" evidence="1"/>
<dbReference type="KEGG" id="afg:AFULGI_00012980"/>
<reference evidence="1 2" key="1">
    <citation type="submission" date="2013-07" db="EMBL/GenBank/DDBJ databases">
        <title>Genome of Archaeoglobus fulgidus.</title>
        <authorList>
            <person name="Fiebig A."/>
            <person name="Birkeland N.-K."/>
        </authorList>
    </citation>
    <scope>NUCLEOTIDE SEQUENCE [LARGE SCALE GENOMIC DNA]</scope>
    <source>
        <strain evidence="1 2">DSM 8774</strain>
    </source>
</reference>
<sequence length="338" mass="38396">MEPLEIMDEGEGPLVGWCDPDEFREWVRDNKSREMADKTMSAEEAVSNFIKDGMYVASGGFGHVRVSMNIIYEIIRQGVKGLTMAGKTSVHDLDVLMAAGCVEKVEAAYSFGHELRGLSPASRRKVEGGEVKVITEWSNAALQWRFKAAAMGLPFIPARILMGTDTFKKSSAKIIRDPYSGKPVTLIPACFPDVAIIHVHRADKYGNAQIDGILVEDYELARAAKRLIVTTEEIVPTDKIRESPWRTSIPYFLVDAVVEQPFASHPCNMPLLYYFDEEHIAEYLALTRTEEGAKEYFEKYVYGVNDFWEYLEVVGGSKRLEKLRRIEQLRERPVYPWR</sequence>
<gene>
    <name evidence="1" type="ORF">AFULGI_00012980</name>
</gene>
<dbReference type="AlphaFoldDB" id="A0A075WKK7"/>
<dbReference type="HOGENOM" id="CLU_049557_0_0_2"/>
<dbReference type="InterPro" id="IPR037171">
    <property type="entry name" value="NagB/RpiA_transferase-like"/>
</dbReference>
<dbReference type="Pfam" id="PF01144">
    <property type="entry name" value="CoA_trans"/>
    <property type="match status" value="1"/>
</dbReference>